<gene>
    <name evidence="2" type="ORF">ACFPRH_32065</name>
</gene>
<evidence type="ECO:0000313" key="2">
    <source>
        <dbReference type="EMBL" id="MFC5156358.1"/>
    </source>
</evidence>
<comment type="caution">
    <text evidence="2">The sequence shown here is derived from an EMBL/GenBank/DDBJ whole genome shotgun (WGS) entry which is preliminary data.</text>
</comment>
<evidence type="ECO:0000313" key="3">
    <source>
        <dbReference type="Proteomes" id="UP001596160"/>
    </source>
</evidence>
<dbReference type="Proteomes" id="UP001596160">
    <property type="component" value="Unassembled WGS sequence"/>
</dbReference>
<dbReference type="Gene3D" id="3.10.150.10">
    <property type="entry name" value="DNA Polymerase III, subunit A, domain 2"/>
    <property type="match status" value="1"/>
</dbReference>
<accession>A0ABW0AU94</accession>
<sequence length="343" mass="36737">MTVIVNAHQLIRLMDRTVDHIGDEFTTPLHGIRLEADATYLYAVASDRFTVAAARYRHHGLDGDLFVRTIPAPALGSLREWATAQPGHIPVTVTPDGDRLRFTTTGDLGIAVSPDTKFFDWRGLLLGIIEQTSDTGTGVPFPALDTRLLARFSTADTRIRLRATADQQAVLLVGEDFLGAQMPTRSRRHGIGTDHLTTPTSVRTAWQHTLSTGTATTMPDGIPTAPDHSPGEVPTDIAEAAGALLKQALRNTHALLTADGIGTEAFAAYATAGATAWTAYRYLDALHTADPHLAATTVADTAEQLESGETGEFAWDAATAAGHNPRTWLDQHPTTPAAEAPRT</sequence>
<keyword evidence="3" id="KW-1185">Reference proteome</keyword>
<reference evidence="3" key="1">
    <citation type="journal article" date="2019" name="Int. J. Syst. Evol. Microbiol.">
        <title>The Global Catalogue of Microorganisms (GCM) 10K type strain sequencing project: providing services to taxonomists for standard genome sequencing and annotation.</title>
        <authorList>
            <consortium name="The Broad Institute Genomics Platform"/>
            <consortium name="The Broad Institute Genome Sequencing Center for Infectious Disease"/>
            <person name="Wu L."/>
            <person name="Ma J."/>
        </authorList>
    </citation>
    <scope>NUCLEOTIDE SEQUENCE [LARGE SCALE GENOMIC DNA]</scope>
    <source>
        <strain evidence="3">PCU 266</strain>
    </source>
</reference>
<dbReference type="EMBL" id="JBHSKP010000033">
    <property type="protein sequence ID" value="MFC5156358.1"/>
    <property type="molecule type" value="Genomic_DNA"/>
</dbReference>
<dbReference type="RefSeq" id="WP_344485428.1">
    <property type="nucleotide sequence ID" value="NZ_BAAASB010000029.1"/>
</dbReference>
<proteinExistence type="predicted"/>
<evidence type="ECO:0000256" key="1">
    <source>
        <dbReference type="SAM" id="MobiDB-lite"/>
    </source>
</evidence>
<name>A0ABW0AU94_9ACTN</name>
<protein>
    <submittedName>
        <fullName evidence="2">Uncharacterized protein</fullName>
    </submittedName>
</protein>
<organism evidence="2 3">
    <name type="scientific">Streptomyces amakusaensis</name>
    <dbReference type="NCBI Taxonomy" id="67271"/>
    <lineage>
        <taxon>Bacteria</taxon>
        <taxon>Bacillati</taxon>
        <taxon>Actinomycetota</taxon>
        <taxon>Actinomycetes</taxon>
        <taxon>Kitasatosporales</taxon>
        <taxon>Streptomycetaceae</taxon>
        <taxon>Streptomyces</taxon>
    </lineage>
</organism>
<feature type="region of interest" description="Disordered" evidence="1">
    <location>
        <begin position="324"/>
        <end position="343"/>
    </location>
</feature>